<reference evidence="12 13" key="1">
    <citation type="journal article" date="2018" name="Nat. Genet.">
        <title>Extensive intraspecific gene order and gene structural variations between Mo17 and other maize genomes.</title>
        <authorList>
            <person name="Sun S."/>
            <person name="Zhou Y."/>
            <person name="Chen J."/>
            <person name="Shi J."/>
            <person name="Zhao H."/>
            <person name="Zhao H."/>
            <person name="Song W."/>
            <person name="Zhang M."/>
            <person name="Cui Y."/>
            <person name="Dong X."/>
            <person name="Liu H."/>
            <person name="Ma X."/>
            <person name="Jiao Y."/>
            <person name="Wang B."/>
            <person name="Wei X."/>
            <person name="Stein J.C."/>
            <person name="Glaubitz J.C."/>
            <person name="Lu F."/>
            <person name="Yu G."/>
            <person name="Liang C."/>
            <person name="Fengler K."/>
            <person name="Li B."/>
            <person name="Rafalski A."/>
            <person name="Schnable P.S."/>
            <person name="Ware D.H."/>
            <person name="Buckler E.S."/>
            <person name="Lai J."/>
        </authorList>
    </citation>
    <scope>NUCLEOTIDE SEQUENCE [LARGE SCALE GENOMIC DNA]</scope>
    <source>
        <strain evidence="13">cv. Missouri 17</strain>
        <tissue evidence="12">Seedling</tissue>
    </source>
</reference>
<feature type="compositionally biased region" description="Basic and acidic residues" evidence="9">
    <location>
        <begin position="163"/>
        <end position="173"/>
    </location>
</feature>
<sequence length="1088" mass="121697">MAEEKGRSKTDPFFTLTISAANRNTQSRARSWRGLQILPLQDSTAEFAPTTGPAAMAAAADLEPQLGISPATPDIVRKLARPSGTTTAVGYCCTALYTSTAAGPGKVDGDGLASVPLHAHEHSQSAALDNLVQVDCDPVGTQESSTLPALVGESSGKVAQQEQQHKEGVDSARDAGAASPAPTSTPENMEPTPRRRGKKSTKGVQRLKVAKDKVMKLKVTTPSTVKKKKMTEDDIQHIGAHRSNSARRKLDLDLHSSESKTCFSRAELMINLKCIGKSYGLISELTTHKRSKRGKKRKMMVGNKESGQLALLPYNWTTTVAVSRPLTHVKKLRAKVLGLTDETMRVCAVLANWNGSDNESFEGFDIGNGPEWDTTRQMFEQFVDIFINAMFDLIGPRKYSQWGGSLIDSVVGTFLTQNSADNLSSQAFMNIAAKFPKSERHCQDNATQLIDGVDRKMKSKEAFDNFDLVHSHFDEYIKSEEEVDFDKKVKSQYGEDYNRIIGNFAASMKQKNISTWDSDLMNLVKDKYGNPVCDENNLRKILASLRQPVTASNWKELQEEAYKKGYNNKSQTETSDVVDWESVLNAPFSEVAKCIAIRGQHNILAVRILAFLDHVKKAQDGSFDLDWLRFVSREKAKKFLLSIHGIGVKSADCICLLSLRHRAFPVDVNVARIVTRLGWVKLQPLNGADFHLIDLYPILDDVQRYLWPRLCTIDKEKLYELHCLMITFGKVVCRKKNPNCGACPFSASCKYYNSSLAKKSLPLPEKHEQGEQQTSMVAYGSCTPSSQQMYRYQIAISSTTTETPPIHSCEPIVEMPPSPEYEYNETPNEQEDFYEDYACDIEDFAPGVQYDSEINICSNKHTLNNNSWTPNCGKDLAVINPKCSFGQSKKLKNTGRLRTEHNALQAIFYFTLTLINLVTYLLVYQFEDRVPGDRCPYLLVVISCPDDYKVKGTVLIPCRTANRGKFPLNGTYFQENEVFADYSSSRNPITVPRECIGMLERSIVYFGSSIHSITKGQTRQDIQECLKEGYICVRSFHRKTRIPLRLCSTLHATNTKPAREKPMKRTRTSPEGKKNGTSPEGKKNESLF</sequence>
<feature type="region of interest" description="Disordered" evidence="9">
    <location>
        <begin position="1053"/>
        <end position="1088"/>
    </location>
</feature>
<dbReference type="Pfam" id="PF15628">
    <property type="entry name" value="RRM_DME"/>
    <property type="match status" value="1"/>
</dbReference>
<gene>
    <name evidence="12" type="primary">ROS1_1</name>
    <name evidence="12" type="ORF">Zm00014a_009311</name>
</gene>
<feature type="transmembrane region" description="Helical" evidence="10">
    <location>
        <begin position="906"/>
        <end position="924"/>
    </location>
</feature>
<keyword evidence="6" id="KW-0411">Iron-sulfur</keyword>
<organism evidence="12 13">
    <name type="scientific">Zea mays</name>
    <name type="common">Maize</name>
    <dbReference type="NCBI Taxonomy" id="4577"/>
    <lineage>
        <taxon>Eukaryota</taxon>
        <taxon>Viridiplantae</taxon>
        <taxon>Streptophyta</taxon>
        <taxon>Embryophyta</taxon>
        <taxon>Tracheophyta</taxon>
        <taxon>Spermatophyta</taxon>
        <taxon>Magnoliopsida</taxon>
        <taxon>Liliopsida</taxon>
        <taxon>Poales</taxon>
        <taxon>Poaceae</taxon>
        <taxon>PACMAD clade</taxon>
        <taxon>Panicoideae</taxon>
        <taxon>Andropogonodae</taxon>
        <taxon>Andropogoneae</taxon>
        <taxon>Tripsacinae</taxon>
        <taxon>Zea</taxon>
    </lineage>
</organism>
<name>A0A3L6EW84_MAIZE</name>
<evidence type="ECO:0000256" key="6">
    <source>
        <dbReference type="ARBA" id="ARBA00023014"/>
    </source>
</evidence>
<evidence type="ECO:0000259" key="11">
    <source>
        <dbReference type="SMART" id="SM00478"/>
    </source>
</evidence>
<evidence type="ECO:0000313" key="12">
    <source>
        <dbReference type="EMBL" id="PWZ24281.1"/>
    </source>
</evidence>
<evidence type="ECO:0000256" key="10">
    <source>
        <dbReference type="SAM" id="Phobius"/>
    </source>
</evidence>
<comment type="cofactor">
    <cofactor evidence="1">
        <name>[4Fe-4S] cluster</name>
        <dbReference type="ChEBI" id="CHEBI:49883"/>
    </cofactor>
</comment>
<dbReference type="InterPro" id="IPR003651">
    <property type="entry name" value="Endonuclease3_FeS-loop_motif"/>
</dbReference>
<feature type="domain" description="HhH-GPD" evidence="11">
    <location>
        <begin position="545"/>
        <end position="731"/>
    </location>
</feature>
<dbReference type="InterPro" id="IPR003265">
    <property type="entry name" value="HhH-GPD_domain"/>
</dbReference>
<evidence type="ECO:0000256" key="8">
    <source>
        <dbReference type="ARBA" id="ARBA00023242"/>
    </source>
</evidence>
<dbReference type="EMBL" id="NCVQ01000006">
    <property type="protein sequence ID" value="PWZ24281.1"/>
    <property type="molecule type" value="Genomic_DNA"/>
</dbReference>
<evidence type="ECO:0000313" key="13">
    <source>
        <dbReference type="Proteomes" id="UP000251960"/>
    </source>
</evidence>
<dbReference type="Gene3D" id="1.10.1670.10">
    <property type="entry name" value="Helix-hairpin-Helix base-excision DNA repair enzymes (C-terminal)"/>
    <property type="match status" value="1"/>
</dbReference>
<dbReference type="GO" id="GO:0005634">
    <property type="term" value="C:nucleus"/>
    <property type="evidence" value="ECO:0007669"/>
    <property type="project" value="UniProtKB-SubCell"/>
</dbReference>
<dbReference type="GO" id="GO:0051539">
    <property type="term" value="F:4 iron, 4 sulfur cluster binding"/>
    <property type="evidence" value="ECO:0007669"/>
    <property type="project" value="InterPro"/>
</dbReference>
<dbReference type="PANTHER" id="PTHR46213:SF4">
    <property type="entry name" value="OS02G0496500 PROTEIN"/>
    <property type="match status" value="1"/>
</dbReference>
<dbReference type="GO" id="GO:0035514">
    <property type="term" value="F:DNA demethylase activity"/>
    <property type="evidence" value="ECO:0007669"/>
    <property type="project" value="InterPro"/>
</dbReference>
<feature type="compositionally biased region" description="Basic and acidic residues" evidence="9">
    <location>
        <begin position="1057"/>
        <end position="1088"/>
    </location>
</feature>
<evidence type="ECO:0000256" key="9">
    <source>
        <dbReference type="SAM" id="MobiDB-lite"/>
    </source>
</evidence>
<dbReference type="InterPro" id="IPR028925">
    <property type="entry name" value="RRM_DME"/>
</dbReference>
<dbReference type="GO" id="GO:0141166">
    <property type="term" value="P:chromosomal 5-methylcytosine DNA demethylation pathway"/>
    <property type="evidence" value="ECO:0007669"/>
    <property type="project" value="InterPro"/>
</dbReference>
<keyword evidence="5" id="KW-0408">Iron</keyword>
<evidence type="ECO:0000256" key="7">
    <source>
        <dbReference type="ARBA" id="ARBA00023125"/>
    </source>
</evidence>
<dbReference type="ExpressionAtlas" id="A0A3L6EW84">
    <property type="expression patterns" value="baseline and differential"/>
</dbReference>
<evidence type="ECO:0000256" key="2">
    <source>
        <dbReference type="ARBA" id="ARBA00004123"/>
    </source>
</evidence>
<evidence type="ECO:0000256" key="5">
    <source>
        <dbReference type="ARBA" id="ARBA00023004"/>
    </source>
</evidence>
<feature type="compositionally biased region" description="Low complexity" evidence="9">
    <location>
        <begin position="177"/>
        <end position="186"/>
    </location>
</feature>
<keyword evidence="8" id="KW-0539">Nucleus</keyword>
<evidence type="ECO:0000256" key="4">
    <source>
        <dbReference type="ARBA" id="ARBA00022723"/>
    </source>
</evidence>
<dbReference type="GO" id="GO:0046872">
    <property type="term" value="F:metal ion binding"/>
    <property type="evidence" value="ECO:0007669"/>
    <property type="project" value="UniProtKB-KW"/>
</dbReference>
<dbReference type="InterPro" id="IPR011257">
    <property type="entry name" value="DNA_glycosylase"/>
</dbReference>
<keyword evidence="10" id="KW-1133">Transmembrane helix</keyword>
<protein>
    <submittedName>
        <fullName evidence="12">Protein ROS1</fullName>
    </submittedName>
</protein>
<evidence type="ECO:0000256" key="3">
    <source>
        <dbReference type="ARBA" id="ARBA00005646"/>
    </source>
</evidence>
<evidence type="ECO:0000256" key="1">
    <source>
        <dbReference type="ARBA" id="ARBA00001966"/>
    </source>
</evidence>
<dbReference type="PANTHER" id="PTHR46213">
    <property type="entry name" value="TRANSCRIPTIONAL ACTIVATOR DEMETER"/>
    <property type="match status" value="1"/>
</dbReference>
<dbReference type="InterPro" id="IPR023170">
    <property type="entry name" value="HhH_base_excis_C"/>
</dbReference>
<accession>A0A3L6EW84</accession>
<dbReference type="GO" id="GO:0003677">
    <property type="term" value="F:DNA binding"/>
    <property type="evidence" value="ECO:0007669"/>
    <property type="project" value="UniProtKB-KW"/>
</dbReference>
<feature type="region of interest" description="Disordered" evidence="9">
    <location>
        <begin position="139"/>
        <end position="205"/>
    </location>
</feature>
<dbReference type="CDD" id="cd00056">
    <property type="entry name" value="ENDO3c"/>
    <property type="match status" value="1"/>
</dbReference>
<dbReference type="SUPFAM" id="SSF48150">
    <property type="entry name" value="DNA-glycosylase"/>
    <property type="match status" value="1"/>
</dbReference>
<keyword evidence="4" id="KW-0479">Metal-binding</keyword>
<comment type="similarity">
    <text evidence="3">Belongs to the DNA glycosylase family. DEMETER subfamily.</text>
</comment>
<dbReference type="SMART" id="SM00525">
    <property type="entry name" value="FES"/>
    <property type="match status" value="1"/>
</dbReference>
<keyword evidence="10" id="KW-0472">Membrane</keyword>
<comment type="caution">
    <text evidence="12">The sequence shown here is derived from an EMBL/GenBank/DDBJ whole genome shotgun (WGS) entry which is preliminary data.</text>
</comment>
<proteinExistence type="inferred from homology"/>
<dbReference type="Proteomes" id="UP000251960">
    <property type="component" value="Chromosome 5"/>
</dbReference>
<dbReference type="SMART" id="SM00478">
    <property type="entry name" value="ENDO3c"/>
    <property type="match status" value="1"/>
</dbReference>
<dbReference type="GO" id="GO:0019104">
    <property type="term" value="F:DNA N-glycosylase activity"/>
    <property type="evidence" value="ECO:0007669"/>
    <property type="project" value="InterPro"/>
</dbReference>
<keyword evidence="7" id="KW-0238">DNA-binding</keyword>
<keyword evidence="10" id="KW-0812">Transmembrane</keyword>
<dbReference type="Gene3D" id="1.10.340.30">
    <property type="entry name" value="Hypothetical protein, domain 2"/>
    <property type="match status" value="1"/>
</dbReference>
<comment type="subcellular location">
    <subcellularLocation>
        <location evidence="2">Nucleus</location>
    </subcellularLocation>
</comment>
<dbReference type="InterPro" id="IPR044811">
    <property type="entry name" value="DME/ROS1"/>
</dbReference>
<dbReference type="GO" id="GO:0006284">
    <property type="term" value="P:base-excision repair"/>
    <property type="evidence" value="ECO:0007669"/>
    <property type="project" value="InterPro"/>
</dbReference>
<dbReference type="AlphaFoldDB" id="A0A3L6EW84"/>